<reference evidence="2" key="1">
    <citation type="submission" date="2018-05" db="EMBL/GenBank/DDBJ databases">
        <title>Whole genome of Theropithecus gelada.</title>
        <authorList>
            <person name="Chiou K.L."/>
            <person name="Snyder-Mackler N."/>
        </authorList>
    </citation>
    <scope>NUCLEOTIDE SEQUENCE [LARGE SCALE GENOMIC DNA]</scope>
</reference>
<evidence type="ECO:0000313" key="2">
    <source>
        <dbReference type="Ensembl" id="ENSTGEP00000028099.1"/>
    </source>
</evidence>
<dbReference type="AlphaFoldDB" id="A0A8D2G2W5"/>
<feature type="region of interest" description="Disordered" evidence="1">
    <location>
        <begin position="21"/>
        <end position="45"/>
    </location>
</feature>
<keyword evidence="3" id="KW-1185">Reference proteome</keyword>
<reference evidence="2" key="3">
    <citation type="submission" date="2025-09" db="UniProtKB">
        <authorList>
            <consortium name="Ensembl"/>
        </authorList>
    </citation>
    <scope>IDENTIFICATION</scope>
</reference>
<protein>
    <submittedName>
        <fullName evidence="2">Uncharacterized protein</fullName>
    </submittedName>
</protein>
<organism evidence="2 3">
    <name type="scientific">Theropithecus gelada</name>
    <name type="common">Gelada baboon</name>
    <dbReference type="NCBI Taxonomy" id="9565"/>
    <lineage>
        <taxon>Eukaryota</taxon>
        <taxon>Metazoa</taxon>
        <taxon>Chordata</taxon>
        <taxon>Craniata</taxon>
        <taxon>Vertebrata</taxon>
        <taxon>Euteleostomi</taxon>
        <taxon>Mammalia</taxon>
        <taxon>Eutheria</taxon>
        <taxon>Euarchontoglires</taxon>
        <taxon>Primates</taxon>
        <taxon>Haplorrhini</taxon>
        <taxon>Catarrhini</taxon>
        <taxon>Cercopithecidae</taxon>
        <taxon>Cercopithecinae</taxon>
        <taxon>Theropithecus</taxon>
    </lineage>
</organism>
<name>A0A8D2G2W5_THEGE</name>
<reference evidence="2" key="2">
    <citation type="submission" date="2025-08" db="UniProtKB">
        <authorList>
            <consortium name="Ensembl"/>
        </authorList>
    </citation>
    <scope>IDENTIFICATION</scope>
</reference>
<evidence type="ECO:0000313" key="3">
    <source>
        <dbReference type="Proteomes" id="UP000694411"/>
    </source>
</evidence>
<sequence length="103" mass="12123">MGKQEKTRKYATMKRMLSLGDQRLKEKDRLKPKKKEKKDPSMLKEREIPQYPTCLFFQYNTQLGPPYHILIDTNLCQLFHKSRTGLSAVHDGLSVCQVYSLYN</sequence>
<accession>A0A8D2G2W5</accession>
<proteinExistence type="predicted"/>
<evidence type="ECO:0000256" key="1">
    <source>
        <dbReference type="SAM" id="MobiDB-lite"/>
    </source>
</evidence>
<dbReference type="Ensembl" id="ENSTGET00000033478.1">
    <property type="protein sequence ID" value="ENSTGEP00000028099.1"/>
    <property type="gene ID" value="ENSTGEG00000022632.1"/>
</dbReference>
<dbReference type="Proteomes" id="UP000694411">
    <property type="component" value="Chromosome 5"/>
</dbReference>